<evidence type="ECO:0000313" key="15">
    <source>
        <dbReference type="Proteomes" id="UP000694621"/>
    </source>
</evidence>
<feature type="domain" description="Potassium channel" evidence="12">
    <location>
        <begin position="95"/>
        <end position="151"/>
    </location>
</feature>
<keyword evidence="4" id="KW-0630">Potassium</keyword>
<dbReference type="Gene3D" id="1.10.287.70">
    <property type="match status" value="1"/>
</dbReference>
<dbReference type="GO" id="GO:0030322">
    <property type="term" value="P:stabilization of membrane potential"/>
    <property type="evidence" value="ECO:0007669"/>
    <property type="project" value="TreeGrafter"/>
</dbReference>
<evidence type="ECO:0000259" key="12">
    <source>
        <dbReference type="Pfam" id="PF07885"/>
    </source>
</evidence>
<keyword evidence="2 9" id="KW-0813">Transport</keyword>
<evidence type="ECO:0000256" key="10">
    <source>
        <dbReference type="SAM" id="MobiDB-lite"/>
    </source>
</evidence>
<evidence type="ECO:0000313" key="16">
    <source>
        <dbReference type="Proteomes" id="UP000752171"/>
    </source>
</evidence>
<comment type="similarity">
    <text evidence="9">Belongs to the two pore domain potassium channel (TC 1.A.1.8) family.</text>
</comment>
<evidence type="ECO:0000256" key="5">
    <source>
        <dbReference type="ARBA" id="ARBA00022989"/>
    </source>
</evidence>
<evidence type="ECO:0000256" key="3">
    <source>
        <dbReference type="ARBA" id="ARBA00022692"/>
    </source>
</evidence>
<protein>
    <submittedName>
        <fullName evidence="13">Potassium channel subfamily K member 1-like isoform X1</fullName>
    </submittedName>
    <submittedName>
        <fullName evidence="14">Potassium two pore domain channel subfamily K member 1</fullName>
    </submittedName>
</protein>
<feature type="transmembrane region" description="Helical" evidence="11">
    <location>
        <begin position="210"/>
        <end position="228"/>
    </location>
</feature>
<name>A0A8B9RBH6_ASTMX</name>
<dbReference type="OMA" id="TYWGLPY"/>
<proteinExistence type="inferred from homology"/>
<evidence type="ECO:0000256" key="7">
    <source>
        <dbReference type="ARBA" id="ARBA00023136"/>
    </source>
</evidence>
<feature type="compositionally biased region" description="Pro residues" evidence="10">
    <location>
        <begin position="348"/>
        <end position="359"/>
    </location>
</feature>
<feature type="region of interest" description="Disordered" evidence="10">
    <location>
        <begin position="339"/>
        <end position="359"/>
    </location>
</feature>
<evidence type="ECO:0000256" key="4">
    <source>
        <dbReference type="ARBA" id="ARBA00022958"/>
    </source>
</evidence>
<evidence type="ECO:0000256" key="1">
    <source>
        <dbReference type="ARBA" id="ARBA00004141"/>
    </source>
</evidence>
<feature type="transmembrane region" description="Helical" evidence="11">
    <location>
        <begin position="240"/>
        <end position="263"/>
    </location>
</feature>
<evidence type="ECO:0000256" key="6">
    <source>
        <dbReference type="ARBA" id="ARBA00023065"/>
    </source>
</evidence>
<dbReference type="PANTHER" id="PTHR11003:SF59">
    <property type="entry name" value="POTASSIUM CHANNEL SUBFAMILY K MEMBER 1"/>
    <property type="match status" value="1"/>
</dbReference>
<dbReference type="InterPro" id="IPR003280">
    <property type="entry name" value="2pore_dom_K_chnl"/>
</dbReference>
<keyword evidence="6 9" id="KW-0406">Ion transport</keyword>
<dbReference type="Proteomes" id="UP000752171">
    <property type="component" value="Unassembled WGS sequence"/>
</dbReference>
<dbReference type="PRINTS" id="PR01586">
    <property type="entry name" value="TWIKCHANNEL"/>
</dbReference>
<feature type="transmembrane region" description="Helical" evidence="11">
    <location>
        <begin position="12"/>
        <end position="38"/>
    </location>
</feature>
<dbReference type="InterPro" id="IPR005408">
    <property type="entry name" value="2pore_dom_K_chnl_TWIK"/>
</dbReference>
<evidence type="ECO:0000313" key="13">
    <source>
        <dbReference type="EMBL" id="KAG9274141.1"/>
    </source>
</evidence>
<dbReference type="PANTHER" id="PTHR11003">
    <property type="entry name" value="POTASSIUM CHANNEL, SUBFAMILY K"/>
    <property type="match status" value="1"/>
</dbReference>
<evidence type="ECO:0000256" key="8">
    <source>
        <dbReference type="ARBA" id="ARBA00023303"/>
    </source>
</evidence>
<keyword evidence="7 11" id="KW-0472">Membrane</keyword>
<dbReference type="AlphaFoldDB" id="A0A8B9RBH6"/>
<comment type="subcellular location">
    <subcellularLocation>
        <location evidence="1">Membrane</location>
        <topology evidence="1">Multi-pass membrane protein</topology>
    </subcellularLocation>
</comment>
<accession>A0A8B9RBH6</accession>
<dbReference type="SUPFAM" id="SSF81324">
    <property type="entry name" value="Voltage-gated potassium channels"/>
    <property type="match status" value="2"/>
</dbReference>
<evidence type="ECO:0000256" key="11">
    <source>
        <dbReference type="SAM" id="Phobius"/>
    </source>
</evidence>
<sequence length="359" mass="39604">MARSVDSVLGFCRCYAFPVLVFSYVLFILAGGAVFMVLEQPEEDLLVSEVRGLRAGFLQDHPCVEESSLDELVRTVLSAGRRGVSEEEEDQDQEYNFDFTSSLFFVTTFLTTTGYGTTIPLSDEGRVFCMLYCLVGIPLTLLLLSCLTHALLPRVTHAPIRHLQLYWGLSHNRAALLYCGVLAVCTATLFFLLPAAALSLLERDWSFLESLYYCFISLSTIGLGDYLPGRTQSQAVRQGLEFATSCYLVLGLIVLLVVAESFWQLQQVQDLVRLFVGPRVSELMGVGLDELTRDSGAQISPKEPRYTLPISTISHPIPAASSPVEGTFTLGKPRMASYEKAVSATVHPEPPIDPPDQNN</sequence>
<evidence type="ECO:0000256" key="2">
    <source>
        <dbReference type="ARBA" id="ARBA00022448"/>
    </source>
</evidence>
<evidence type="ECO:0000313" key="14">
    <source>
        <dbReference type="Ensembl" id="ENSAMXP00005030829.1"/>
    </source>
</evidence>
<dbReference type="GO" id="GO:0022841">
    <property type="term" value="F:potassium ion leak channel activity"/>
    <property type="evidence" value="ECO:0007669"/>
    <property type="project" value="TreeGrafter"/>
</dbReference>
<keyword evidence="8 9" id="KW-0407">Ion channel</keyword>
<dbReference type="EMBL" id="JAICCE010000008">
    <property type="protein sequence ID" value="KAG9274141.1"/>
    <property type="molecule type" value="Genomic_DNA"/>
</dbReference>
<gene>
    <name evidence="13" type="primary">KCNK1</name>
    <name evidence="13" type="ORF">AMEX_G11031</name>
</gene>
<reference evidence="14" key="2">
    <citation type="submission" date="2025-05" db="UniProtKB">
        <authorList>
            <consortium name="Ensembl"/>
        </authorList>
    </citation>
    <scope>IDENTIFICATION</scope>
</reference>
<dbReference type="GO" id="GO:0005886">
    <property type="term" value="C:plasma membrane"/>
    <property type="evidence" value="ECO:0007669"/>
    <property type="project" value="TreeGrafter"/>
</dbReference>
<dbReference type="PRINTS" id="PR01096">
    <property type="entry name" value="TWIK1CHANNEL"/>
</dbReference>
<dbReference type="GO" id="GO:0015271">
    <property type="term" value="F:outward rectifier potassium channel activity"/>
    <property type="evidence" value="ECO:0007669"/>
    <property type="project" value="TreeGrafter"/>
</dbReference>
<feature type="domain" description="Potassium channel" evidence="12">
    <location>
        <begin position="188"/>
        <end position="262"/>
    </location>
</feature>
<dbReference type="InterPro" id="IPR013099">
    <property type="entry name" value="K_chnl_dom"/>
</dbReference>
<evidence type="ECO:0000256" key="9">
    <source>
        <dbReference type="RuleBase" id="RU003857"/>
    </source>
</evidence>
<reference evidence="13 16" key="1">
    <citation type="submission" date="2021-07" db="EMBL/GenBank/DDBJ databases">
        <authorList>
            <person name="Imarazene B."/>
            <person name="Zahm M."/>
            <person name="Klopp C."/>
            <person name="Cabau C."/>
            <person name="Beille S."/>
            <person name="Jouanno E."/>
            <person name="Castinel A."/>
            <person name="Lluch J."/>
            <person name="Gil L."/>
            <person name="Kuchtly C."/>
            <person name="Lopez Roques C."/>
            <person name="Donnadieu C."/>
            <person name="Parrinello H."/>
            <person name="Journot L."/>
            <person name="Du K."/>
            <person name="Schartl M."/>
            <person name="Retaux S."/>
            <person name="Guiguen Y."/>
        </authorList>
    </citation>
    <scope>NUCLEOTIDE SEQUENCE [LARGE SCALE GENOMIC DNA]</scope>
    <source>
        <strain evidence="13">Pach_M1</strain>
        <tissue evidence="13">Testis</tissue>
    </source>
</reference>
<dbReference type="PRINTS" id="PR01333">
    <property type="entry name" value="2POREKCHANEL"/>
</dbReference>
<dbReference type="Ensembl" id="ENSAMXT00005033739.1">
    <property type="protein sequence ID" value="ENSAMXP00005030829.1"/>
    <property type="gene ID" value="ENSAMXG00005015104.1"/>
</dbReference>
<keyword evidence="3 9" id="KW-0812">Transmembrane</keyword>
<dbReference type="Proteomes" id="UP000694621">
    <property type="component" value="Unplaced"/>
</dbReference>
<organism evidence="14 15">
    <name type="scientific">Astyanax mexicanus</name>
    <name type="common">Blind cave fish</name>
    <name type="synonym">Astyanax fasciatus mexicanus</name>
    <dbReference type="NCBI Taxonomy" id="7994"/>
    <lineage>
        <taxon>Eukaryota</taxon>
        <taxon>Metazoa</taxon>
        <taxon>Chordata</taxon>
        <taxon>Craniata</taxon>
        <taxon>Vertebrata</taxon>
        <taxon>Euteleostomi</taxon>
        <taxon>Actinopterygii</taxon>
        <taxon>Neopterygii</taxon>
        <taxon>Teleostei</taxon>
        <taxon>Ostariophysi</taxon>
        <taxon>Characiformes</taxon>
        <taxon>Characoidei</taxon>
        <taxon>Acestrorhamphidae</taxon>
        <taxon>Acestrorhamphinae</taxon>
        <taxon>Astyanax</taxon>
    </lineage>
</organism>
<dbReference type="Pfam" id="PF07885">
    <property type="entry name" value="Ion_trans_2"/>
    <property type="match status" value="2"/>
</dbReference>
<dbReference type="OrthoDB" id="297496at2759"/>
<dbReference type="InterPro" id="IPR001779">
    <property type="entry name" value="2pore_dom_K_chnl_TWIK1"/>
</dbReference>
<feature type="transmembrane region" description="Helical" evidence="11">
    <location>
        <begin position="125"/>
        <end position="153"/>
    </location>
</feature>
<keyword evidence="5 11" id="KW-1133">Transmembrane helix</keyword>
<feature type="transmembrane region" description="Helical" evidence="11">
    <location>
        <begin position="174"/>
        <end position="198"/>
    </location>
</feature>